<name>A0A090YRW0_9BACI</name>
<accession>A0A090YRW0</accession>
<dbReference type="Proteomes" id="UP000029389">
    <property type="component" value="Unassembled WGS sequence"/>
</dbReference>
<reference evidence="1 2" key="1">
    <citation type="submission" date="2014-04" db="EMBL/GenBank/DDBJ databases">
        <authorList>
            <person name="Bishop-Lilly K.A."/>
            <person name="Broomall S.M."/>
            <person name="Chain P.S."/>
            <person name="Chertkov O."/>
            <person name="Coyne S.R."/>
            <person name="Daligault H.E."/>
            <person name="Davenport K.W."/>
            <person name="Erkkila T."/>
            <person name="Frey K.G."/>
            <person name="Gibbons H.S."/>
            <person name="Gu W."/>
            <person name="Jaissle J."/>
            <person name="Johnson S.L."/>
            <person name="Koroleva G.I."/>
            <person name="Ladner J.T."/>
            <person name="Lo C.-C."/>
            <person name="Minogue T.D."/>
            <person name="Munk C."/>
            <person name="Palacios G.F."/>
            <person name="Redden C.L."/>
            <person name="Rosenzweig C.N."/>
            <person name="Scholz M.B."/>
            <person name="Teshima H."/>
            <person name="Xu Y."/>
        </authorList>
    </citation>
    <scope>NUCLEOTIDE SEQUENCE [LARGE SCALE GENOMIC DNA]</scope>
    <source>
        <strain evidence="1 2">BHP</strain>
    </source>
</reference>
<comment type="caution">
    <text evidence="1">The sequence shown here is derived from an EMBL/GenBank/DDBJ whole genome shotgun (WGS) entry which is preliminary data.</text>
</comment>
<evidence type="ECO:0000313" key="2">
    <source>
        <dbReference type="Proteomes" id="UP000029389"/>
    </source>
</evidence>
<evidence type="ECO:0000313" key="1">
    <source>
        <dbReference type="EMBL" id="KFN01145.1"/>
    </source>
</evidence>
<organism evidence="1 2">
    <name type="scientific">Bacillus clarus</name>
    <dbReference type="NCBI Taxonomy" id="2338372"/>
    <lineage>
        <taxon>Bacteria</taxon>
        <taxon>Bacillati</taxon>
        <taxon>Bacillota</taxon>
        <taxon>Bacilli</taxon>
        <taxon>Bacillales</taxon>
        <taxon>Bacillaceae</taxon>
        <taxon>Bacillus</taxon>
        <taxon>Bacillus cereus group</taxon>
    </lineage>
</organism>
<dbReference type="PATRIC" id="fig|1405.8.peg.2263"/>
<sequence length="45" mass="5238">MKNLTVESALKVNYMKEFVMLTELERQLQRGNIDYWVGEDCGEVG</sequence>
<dbReference type="AlphaFoldDB" id="A0A090YRW0"/>
<protein>
    <submittedName>
        <fullName evidence="1">Uncharacterized protein</fullName>
    </submittedName>
</protein>
<dbReference type="RefSeq" id="WP_161785250.1">
    <property type="nucleotide sequence ID" value="NZ_JMQC01000008.1"/>
</dbReference>
<dbReference type="EMBL" id="JMQC01000008">
    <property type="protein sequence ID" value="KFN01145.1"/>
    <property type="molecule type" value="Genomic_DNA"/>
</dbReference>
<proteinExistence type="predicted"/>
<gene>
    <name evidence="1" type="ORF">DJ93_2084</name>
</gene>